<proteinExistence type="predicted"/>
<accession>A0A7J3M2S7</accession>
<keyword evidence="1" id="KW-0175">Coiled coil</keyword>
<organism evidence="2">
    <name type="scientific">Archaeoglobus fulgidus</name>
    <dbReference type="NCBI Taxonomy" id="2234"/>
    <lineage>
        <taxon>Archaea</taxon>
        <taxon>Methanobacteriati</taxon>
        <taxon>Methanobacteriota</taxon>
        <taxon>Archaeoglobi</taxon>
        <taxon>Archaeoglobales</taxon>
        <taxon>Archaeoglobaceae</taxon>
        <taxon>Archaeoglobus</taxon>
    </lineage>
</organism>
<evidence type="ECO:0000313" key="2">
    <source>
        <dbReference type="EMBL" id="HGT82675.1"/>
    </source>
</evidence>
<gene>
    <name evidence="2" type="ORF">ENT52_03000</name>
</gene>
<dbReference type="AlphaFoldDB" id="A0A7J3M2S7"/>
<name>A0A7J3M2S7_ARCFL</name>
<feature type="coiled-coil region" evidence="1">
    <location>
        <begin position="27"/>
        <end position="61"/>
    </location>
</feature>
<dbReference type="EMBL" id="DSYZ01000068">
    <property type="protein sequence ID" value="HGT82675.1"/>
    <property type="molecule type" value="Genomic_DNA"/>
</dbReference>
<protein>
    <submittedName>
        <fullName evidence="2">Uncharacterized protein</fullName>
    </submittedName>
</protein>
<sequence>MEEMLELALFALLIVSVILNLVQLKKIRALNRELKEVGTRVSVTKEELAQIRKRLERMKEGIG</sequence>
<evidence type="ECO:0000256" key="1">
    <source>
        <dbReference type="SAM" id="Coils"/>
    </source>
</evidence>
<comment type="caution">
    <text evidence="2">The sequence shown here is derived from an EMBL/GenBank/DDBJ whole genome shotgun (WGS) entry which is preliminary data.</text>
</comment>
<reference evidence="2" key="1">
    <citation type="journal article" date="2020" name="mSystems">
        <title>Genome- and Community-Level Interaction Insights into Carbon Utilization and Element Cycling Functions of Hydrothermarchaeota in Hydrothermal Sediment.</title>
        <authorList>
            <person name="Zhou Z."/>
            <person name="Liu Y."/>
            <person name="Xu W."/>
            <person name="Pan J."/>
            <person name="Luo Z.H."/>
            <person name="Li M."/>
        </authorList>
    </citation>
    <scope>NUCLEOTIDE SEQUENCE [LARGE SCALE GENOMIC DNA]</scope>
    <source>
        <strain evidence="2">SpSt-587</strain>
    </source>
</reference>